<dbReference type="PANTHER" id="PTHR42891:SF1">
    <property type="entry name" value="D-GLYCERO-BETA-D-MANNO-HEPTOSE-1,7-BISPHOSPHATE 7-PHOSPHATASE"/>
    <property type="match status" value="1"/>
</dbReference>
<evidence type="ECO:0000256" key="7">
    <source>
        <dbReference type="PIRNR" id="PIRNR004682"/>
    </source>
</evidence>
<accession>A0ABW4ICI8</accession>
<dbReference type="NCBIfam" id="TIGR01662">
    <property type="entry name" value="HAD-SF-IIIA"/>
    <property type="match status" value="1"/>
</dbReference>
<proteinExistence type="inferred from homology"/>
<dbReference type="InterPro" id="IPR006543">
    <property type="entry name" value="Histidinol-phos"/>
</dbReference>
<dbReference type="InterPro" id="IPR006549">
    <property type="entry name" value="HAD-SF_hydro_IIIA"/>
</dbReference>
<evidence type="ECO:0000313" key="8">
    <source>
        <dbReference type="EMBL" id="MFD1630463.1"/>
    </source>
</evidence>
<protein>
    <recommendedName>
        <fullName evidence="6 7">D,D-heptose 1,7-bisphosphate phosphatase</fullName>
        <ecNumber evidence="7">3.1.3.-</ecNumber>
    </recommendedName>
</protein>
<evidence type="ECO:0000256" key="2">
    <source>
        <dbReference type="ARBA" id="ARBA00022490"/>
    </source>
</evidence>
<dbReference type="InterPro" id="IPR036412">
    <property type="entry name" value="HAD-like_sf"/>
</dbReference>
<dbReference type="NCBIfam" id="TIGR01656">
    <property type="entry name" value="Histidinol-ppas"/>
    <property type="match status" value="1"/>
</dbReference>
<reference evidence="9" key="1">
    <citation type="journal article" date="2019" name="Int. J. Syst. Evol. Microbiol.">
        <title>The Global Catalogue of Microorganisms (GCM) 10K type strain sequencing project: providing services to taxonomists for standard genome sequencing and annotation.</title>
        <authorList>
            <consortium name="The Broad Institute Genomics Platform"/>
            <consortium name="The Broad Institute Genome Sequencing Center for Infectious Disease"/>
            <person name="Wu L."/>
            <person name="Ma J."/>
        </authorList>
    </citation>
    <scope>NUCLEOTIDE SEQUENCE [LARGE SCALE GENOMIC DNA]</scope>
    <source>
        <strain evidence="9">CCUG 53762</strain>
    </source>
</reference>
<evidence type="ECO:0000256" key="5">
    <source>
        <dbReference type="ARBA" id="ARBA00023277"/>
    </source>
</evidence>
<comment type="similarity">
    <text evidence="7">Belongs to the gmhB family.</text>
</comment>
<dbReference type="SUPFAM" id="SSF56784">
    <property type="entry name" value="HAD-like"/>
    <property type="match status" value="1"/>
</dbReference>
<comment type="caution">
    <text evidence="8">The sequence shown here is derived from an EMBL/GenBank/DDBJ whole genome shotgun (WGS) entry which is preliminary data.</text>
</comment>
<evidence type="ECO:0000256" key="6">
    <source>
        <dbReference type="ARBA" id="ARBA00031828"/>
    </source>
</evidence>
<keyword evidence="9" id="KW-1185">Reference proteome</keyword>
<dbReference type="RefSeq" id="WP_379662840.1">
    <property type="nucleotide sequence ID" value="NZ_JBHUDG010000017.1"/>
</dbReference>
<dbReference type="InterPro" id="IPR004446">
    <property type="entry name" value="Heptose_bisP_phosphatase"/>
</dbReference>
<evidence type="ECO:0000256" key="3">
    <source>
        <dbReference type="ARBA" id="ARBA00022723"/>
    </source>
</evidence>
<keyword evidence="5 7" id="KW-0119">Carbohydrate metabolism</keyword>
<dbReference type="Gene3D" id="3.40.50.1000">
    <property type="entry name" value="HAD superfamily/HAD-like"/>
    <property type="match status" value="1"/>
</dbReference>
<dbReference type="CDD" id="cd07503">
    <property type="entry name" value="HAD_HisB-N"/>
    <property type="match status" value="1"/>
</dbReference>
<dbReference type="PIRSF" id="PIRSF004682">
    <property type="entry name" value="GmhB"/>
    <property type="match status" value="1"/>
</dbReference>
<evidence type="ECO:0000313" key="9">
    <source>
        <dbReference type="Proteomes" id="UP001597118"/>
    </source>
</evidence>
<gene>
    <name evidence="8" type="ORF">ACFSAH_11280</name>
</gene>
<sequence>MESKNKAVFLDRDGVLNKELGNYVCTLEDFEILGHNFEALKELQDRGYLLLVATNQGGIAKGWYTLDTLNEMHNRLRQAYAPYGVNFTEFYFCPHHPEFTGDCDCRKPKPGMLLRGIHEHNLDASKSYFIGDKFTDVEAAEAAGMTGIKIEIDQPLGEILHKIV</sequence>
<organism evidence="8 9">
    <name type="scientific">Pseudopedobacter beijingensis</name>
    <dbReference type="NCBI Taxonomy" id="1207056"/>
    <lineage>
        <taxon>Bacteria</taxon>
        <taxon>Pseudomonadati</taxon>
        <taxon>Bacteroidota</taxon>
        <taxon>Sphingobacteriia</taxon>
        <taxon>Sphingobacteriales</taxon>
        <taxon>Sphingobacteriaceae</taxon>
        <taxon>Pseudopedobacter</taxon>
    </lineage>
</organism>
<keyword evidence="3" id="KW-0479">Metal-binding</keyword>
<dbReference type="EC" id="3.1.3.-" evidence="7"/>
<keyword evidence="4 7" id="KW-0378">Hydrolase</keyword>
<dbReference type="Proteomes" id="UP001597118">
    <property type="component" value="Unassembled WGS sequence"/>
</dbReference>
<dbReference type="InterPro" id="IPR023214">
    <property type="entry name" value="HAD_sf"/>
</dbReference>
<name>A0ABW4ICI8_9SPHI</name>
<keyword evidence="2 7" id="KW-0963">Cytoplasm</keyword>
<dbReference type="EMBL" id="JBHUDG010000017">
    <property type="protein sequence ID" value="MFD1630463.1"/>
    <property type="molecule type" value="Genomic_DNA"/>
</dbReference>
<evidence type="ECO:0000256" key="1">
    <source>
        <dbReference type="ARBA" id="ARBA00004496"/>
    </source>
</evidence>
<dbReference type="Pfam" id="PF13242">
    <property type="entry name" value="Hydrolase_like"/>
    <property type="match status" value="1"/>
</dbReference>
<dbReference type="PANTHER" id="PTHR42891">
    <property type="entry name" value="D-GLYCERO-BETA-D-MANNO-HEPTOSE-1,7-BISPHOSPHATE 7-PHOSPHATASE"/>
    <property type="match status" value="1"/>
</dbReference>
<evidence type="ECO:0000256" key="4">
    <source>
        <dbReference type="ARBA" id="ARBA00022801"/>
    </source>
</evidence>
<comment type="subcellular location">
    <subcellularLocation>
        <location evidence="1 7">Cytoplasm</location>
    </subcellularLocation>
</comment>